<sequence>MKPESVSGRKVLIPPLGGMPRPHPTARKYVLEGEAFATAWKVILLADPGLSERAFAHLNKRLETKLDQVDREMSPYRADSDLTRFNTAEPGSFVELPPMFTVVMGHALDTARLSGGAFDPCLLDAVEAWGFGAKAVPDGLADVSGLSGGGWRQLTWQADGMVRPQGVRIDLCAIAKGFAANELLRLVKAEPGCVAALVEVGGELTGWGVQPDGLPWWVEIEGADAVIALHEMAVATSGDSRRFFVHNGKVMSHTIDAKTCAPTASNITGATVLDPACWRADALATALMVMGEAKALDFATRQNIACLLRVRDGDSVREVLSPALEAWL</sequence>
<gene>
    <name evidence="12" type="ORF">ABI_30620</name>
</gene>
<dbReference type="EC" id="2.7.1.180" evidence="1 10"/>
<dbReference type="GO" id="GO:0046872">
    <property type="term" value="F:metal ion binding"/>
    <property type="evidence" value="ECO:0007669"/>
    <property type="project" value="UniProtKB-UniRule"/>
</dbReference>
<dbReference type="SUPFAM" id="SSF143631">
    <property type="entry name" value="ApbE-like"/>
    <property type="match status" value="1"/>
</dbReference>
<evidence type="ECO:0000256" key="6">
    <source>
        <dbReference type="ARBA" id="ARBA00022827"/>
    </source>
</evidence>
<dbReference type="PIRSF" id="PIRSF006268">
    <property type="entry name" value="ApbE"/>
    <property type="match status" value="1"/>
</dbReference>
<dbReference type="AlphaFoldDB" id="F4QN54"/>
<dbReference type="GO" id="GO:0016740">
    <property type="term" value="F:transferase activity"/>
    <property type="evidence" value="ECO:0007669"/>
    <property type="project" value="UniProtKB-UniRule"/>
</dbReference>
<dbReference type="PANTHER" id="PTHR30040">
    <property type="entry name" value="THIAMINE BIOSYNTHESIS LIPOPROTEIN APBE"/>
    <property type="match status" value="1"/>
</dbReference>
<keyword evidence="5 10" id="KW-0479">Metal-binding</keyword>
<dbReference type="STRING" id="715226.ABI_30620"/>
<dbReference type="Gene3D" id="3.10.520.10">
    <property type="entry name" value="ApbE-like domains"/>
    <property type="match status" value="1"/>
</dbReference>
<evidence type="ECO:0000313" key="13">
    <source>
        <dbReference type="Proteomes" id="UP000006512"/>
    </source>
</evidence>
<evidence type="ECO:0000256" key="1">
    <source>
        <dbReference type="ARBA" id="ARBA00011955"/>
    </source>
</evidence>
<evidence type="ECO:0000256" key="4">
    <source>
        <dbReference type="ARBA" id="ARBA00022679"/>
    </source>
</evidence>
<name>F4QN54_9CAUL</name>
<comment type="catalytic activity">
    <reaction evidence="9 10">
        <text>L-threonyl-[protein] + FAD = FMN-L-threonyl-[protein] + AMP + H(+)</text>
        <dbReference type="Rhea" id="RHEA:36847"/>
        <dbReference type="Rhea" id="RHEA-COMP:11060"/>
        <dbReference type="Rhea" id="RHEA-COMP:11061"/>
        <dbReference type="ChEBI" id="CHEBI:15378"/>
        <dbReference type="ChEBI" id="CHEBI:30013"/>
        <dbReference type="ChEBI" id="CHEBI:57692"/>
        <dbReference type="ChEBI" id="CHEBI:74257"/>
        <dbReference type="ChEBI" id="CHEBI:456215"/>
        <dbReference type="EC" id="2.7.1.180"/>
    </reaction>
</comment>
<evidence type="ECO:0000256" key="10">
    <source>
        <dbReference type="PIRNR" id="PIRNR006268"/>
    </source>
</evidence>
<keyword evidence="4 10" id="KW-0808">Transferase</keyword>
<evidence type="ECO:0000256" key="9">
    <source>
        <dbReference type="ARBA" id="ARBA00048540"/>
    </source>
</evidence>
<dbReference type="PANTHER" id="PTHR30040:SF2">
    <property type="entry name" value="FAD:PROTEIN FMN TRANSFERASE"/>
    <property type="match status" value="1"/>
</dbReference>
<dbReference type="HOGENOM" id="CLU_044403_0_2_5"/>
<evidence type="ECO:0000256" key="7">
    <source>
        <dbReference type="ARBA" id="ARBA00022842"/>
    </source>
</evidence>
<evidence type="ECO:0000256" key="3">
    <source>
        <dbReference type="ARBA" id="ARBA00022630"/>
    </source>
</evidence>
<feature type="binding site" evidence="11">
    <location>
        <position position="173"/>
    </location>
    <ligand>
        <name>Mg(2+)</name>
        <dbReference type="ChEBI" id="CHEBI:18420"/>
    </ligand>
</feature>
<evidence type="ECO:0000256" key="8">
    <source>
        <dbReference type="ARBA" id="ARBA00031306"/>
    </source>
</evidence>
<dbReference type="InterPro" id="IPR024932">
    <property type="entry name" value="ApbE"/>
</dbReference>
<organism evidence="12 13">
    <name type="scientific">Asticcacaulis biprosthecium C19</name>
    <dbReference type="NCBI Taxonomy" id="715226"/>
    <lineage>
        <taxon>Bacteria</taxon>
        <taxon>Pseudomonadati</taxon>
        <taxon>Pseudomonadota</taxon>
        <taxon>Alphaproteobacteria</taxon>
        <taxon>Caulobacterales</taxon>
        <taxon>Caulobacteraceae</taxon>
        <taxon>Asticcacaulis</taxon>
    </lineage>
</organism>
<evidence type="ECO:0000256" key="11">
    <source>
        <dbReference type="PIRSR" id="PIRSR006268-2"/>
    </source>
</evidence>
<proteinExistence type="inferred from homology"/>
<reference evidence="13" key="1">
    <citation type="submission" date="2011-03" db="EMBL/GenBank/DDBJ databases">
        <title>Draft genome sequence of Brevundimonas diminuta.</title>
        <authorList>
            <person name="Brown P.J.B."/>
            <person name="Buechlein A."/>
            <person name="Hemmerich C."/>
            <person name="Brun Y.V."/>
        </authorList>
    </citation>
    <scope>NUCLEOTIDE SEQUENCE [LARGE SCALE GENOMIC DNA]</scope>
    <source>
        <strain evidence="13">C19</strain>
    </source>
</reference>
<dbReference type="Pfam" id="PF02424">
    <property type="entry name" value="ApbE"/>
    <property type="match status" value="1"/>
</dbReference>
<evidence type="ECO:0000313" key="12">
    <source>
        <dbReference type="EMBL" id="EGF91645.1"/>
    </source>
</evidence>
<evidence type="ECO:0000256" key="5">
    <source>
        <dbReference type="ARBA" id="ARBA00022723"/>
    </source>
</evidence>
<keyword evidence="3 10" id="KW-0285">Flavoprotein</keyword>
<keyword evidence="7 10" id="KW-0460">Magnesium</keyword>
<keyword evidence="13" id="KW-1185">Reference proteome</keyword>
<accession>F4QN54</accession>
<comment type="similarity">
    <text evidence="10">Belongs to the ApbE family.</text>
</comment>
<dbReference type="eggNOG" id="COG1477">
    <property type="taxonomic scope" value="Bacteria"/>
</dbReference>
<evidence type="ECO:0000256" key="2">
    <source>
        <dbReference type="ARBA" id="ARBA00016337"/>
    </source>
</evidence>
<dbReference type="RefSeq" id="WP_006273849.1">
    <property type="nucleotide sequence ID" value="NZ_GL883078.1"/>
</dbReference>
<keyword evidence="12" id="KW-0449">Lipoprotein</keyword>
<dbReference type="EMBL" id="GL883078">
    <property type="protein sequence ID" value="EGF91645.1"/>
    <property type="molecule type" value="Genomic_DNA"/>
</dbReference>
<protein>
    <recommendedName>
        <fullName evidence="2 10">FAD:protein FMN transferase</fullName>
        <ecNumber evidence="1 10">2.7.1.180</ecNumber>
    </recommendedName>
    <alternativeName>
        <fullName evidence="8 10">Flavin transferase</fullName>
    </alternativeName>
</protein>
<keyword evidence="6 10" id="KW-0274">FAD</keyword>
<dbReference type="Proteomes" id="UP000006512">
    <property type="component" value="Unassembled WGS sequence"/>
</dbReference>
<feature type="binding site" evidence="11">
    <location>
        <position position="281"/>
    </location>
    <ligand>
        <name>Mg(2+)</name>
        <dbReference type="ChEBI" id="CHEBI:18420"/>
    </ligand>
</feature>
<dbReference type="InterPro" id="IPR003374">
    <property type="entry name" value="ApbE-like_sf"/>
</dbReference>
<feature type="binding site" evidence="11">
    <location>
        <position position="285"/>
    </location>
    <ligand>
        <name>Mg(2+)</name>
        <dbReference type="ChEBI" id="CHEBI:18420"/>
    </ligand>
</feature>
<comment type="cofactor">
    <cofactor evidence="11">
        <name>Mg(2+)</name>
        <dbReference type="ChEBI" id="CHEBI:18420"/>
    </cofactor>
    <cofactor evidence="11">
        <name>Mn(2+)</name>
        <dbReference type="ChEBI" id="CHEBI:29035"/>
    </cofactor>
    <text evidence="11">Magnesium. Can also use manganese.</text>
</comment>